<dbReference type="Pfam" id="PF06012">
    <property type="entry name" value="DUF908"/>
    <property type="match status" value="1"/>
</dbReference>
<sequence length="355" mass="40034">MKIPSEKLKPFTTEIAPECSKLISSLKNAGDFTIFVKGLDNITEWCSVFGKTELGRWVDVLNDCDAVLEAAVALDEDEVMSVDKNESQEAQIISVLRFTSLLFENTFGRSIYCSMDRLIKLLDSRKIWIVVATLRLLMVVSKCSRFITQHLNSDVRLELYSKLMAILEIWAGKLRLTPFAEFCSADFSYSHGFSIQPIPEMDEFVVDTNKSFNVSLNELKKYISESTAELKDSEKQFASTKLLYSRCLIADDSRLNGLSNEQFIEQCCSVLHFESTTKYQALADTLKTEALKTLASIVFLEKTKKIQFIVDTLGLKTYHGFCPSLLRNCIERLKAGKLEANGDLSASFVTSLFSL</sequence>
<evidence type="ECO:0000313" key="2">
    <source>
        <dbReference type="Proteomes" id="UP000887561"/>
    </source>
</evidence>
<proteinExistence type="predicted"/>
<dbReference type="Proteomes" id="UP000887561">
    <property type="component" value="Unplaced"/>
</dbReference>
<accession>A0A915LSD3</accession>
<dbReference type="InterPro" id="IPR010309">
    <property type="entry name" value="E3_Ub_ligase_DUF908"/>
</dbReference>
<evidence type="ECO:0000313" key="3">
    <source>
        <dbReference type="WBParaSite" id="scaffold15366_cov169.g17855"/>
    </source>
</evidence>
<dbReference type="WBParaSite" id="scaffold15366_cov169.g17855">
    <property type="protein sequence ID" value="scaffold15366_cov169.g17855"/>
    <property type="gene ID" value="scaffold15366_cov169.g17855"/>
</dbReference>
<name>A0A915LSD3_MELJA</name>
<organism evidence="2 3">
    <name type="scientific">Meloidogyne javanica</name>
    <name type="common">Root-knot nematode worm</name>
    <dbReference type="NCBI Taxonomy" id="6303"/>
    <lineage>
        <taxon>Eukaryota</taxon>
        <taxon>Metazoa</taxon>
        <taxon>Ecdysozoa</taxon>
        <taxon>Nematoda</taxon>
        <taxon>Chromadorea</taxon>
        <taxon>Rhabditida</taxon>
        <taxon>Tylenchina</taxon>
        <taxon>Tylenchomorpha</taxon>
        <taxon>Tylenchoidea</taxon>
        <taxon>Meloidogynidae</taxon>
        <taxon>Meloidogyninae</taxon>
        <taxon>Meloidogyne</taxon>
        <taxon>Meloidogyne incognita group</taxon>
    </lineage>
</organism>
<protein>
    <submittedName>
        <fullName evidence="3">DUF908 domain-containing protein</fullName>
    </submittedName>
</protein>
<keyword evidence="2" id="KW-1185">Reference proteome</keyword>
<dbReference type="AlphaFoldDB" id="A0A915LSD3"/>
<evidence type="ECO:0000259" key="1">
    <source>
        <dbReference type="Pfam" id="PF06012"/>
    </source>
</evidence>
<reference evidence="3" key="1">
    <citation type="submission" date="2022-11" db="UniProtKB">
        <authorList>
            <consortium name="WormBaseParasite"/>
        </authorList>
    </citation>
    <scope>IDENTIFICATION</scope>
</reference>
<feature type="domain" description="DUF908" evidence="1">
    <location>
        <begin position="91"/>
        <end position="145"/>
    </location>
</feature>